<proteinExistence type="predicted"/>
<dbReference type="Proteomes" id="UP000594220">
    <property type="component" value="Unplaced"/>
</dbReference>
<keyword evidence="2" id="KW-1185">Reference proteome</keyword>
<evidence type="ECO:0000313" key="2">
    <source>
        <dbReference type="Proteomes" id="UP000594220"/>
    </source>
</evidence>
<sequence>MRAALGQWELSINSLKSLIQNLFSGLDGREARLKSGNEDFKERQIKQQLYNIVQRVESGPLPKIIAHSDIAYGLDPACETRGLCLCPQIQMEPVPDPEGRDWVGGMGRSGSSVDAGFSCLAHGAAFYYC</sequence>
<organism evidence="1 2">
    <name type="scientific">Crocodylus porosus</name>
    <name type="common">Saltwater crocodile</name>
    <name type="synonym">Estuarine crocodile</name>
    <dbReference type="NCBI Taxonomy" id="8502"/>
    <lineage>
        <taxon>Eukaryota</taxon>
        <taxon>Metazoa</taxon>
        <taxon>Chordata</taxon>
        <taxon>Craniata</taxon>
        <taxon>Vertebrata</taxon>
        <taxon>Euteleostomi</taxon>
        <taxon>Archelosauria</taxon>
        <taxon>Archosauria</taxon>
        <taxon>Crocodylia</taxon>
        <taxon>Longirostres</taxon>
        <taxon>Crocodylidae</taxon>
        <taxon>Crocodylus</taxon>
    </lineage>
</organism>
<dbReference type="AlphaFoldDB" id="A0A7M4EYU1"/>
<protein>
    <submittedName>
        <fullName evidence="1">Uncharacterized protein</fullName>
    </submittedName>
</protein>
<reference evidence="1" key="2">
    <citation type="submission" date="2025-09" db="UniProtKB">
        <authorList>
            <consortium name="Ensembl"/>
        </authorList>
    </citation>
    <scope>IDENTIFICATION</scope>
</reference>
<reference evidence="1" key="1">
    <citation type="submission" date="2025-08" db="UniProtKB">
        <authorList>
            <consortium name="Ensembl"/>
        </authorList>
    </citation>
    <scope>IDENTIFICATION</scope>
</reference>
<accession>A0A7M4EYU1</accession>
<dbReference type="Ensembl" id="ENSCPRT00005019761.1">
    <property type="protein sequence ID" value="ENSCPRP00005016871.1"/>
    <property type="gene ID" value="ENSCPRG00005011761.1"/>
</dbReference>
<evidence type="ECO:0000313" key="1">
    <source>
        <dbReference type="Ensembl" id="ENSCPRP00005016871.1"/>
    </source>
</evidence>
<name>A0A7M4EYU1_CROPO</name>